<feature type="compositionally biased region" description="Basic residues" evidence="1">
    <location>
        <begin position="77"/>
        <end position="87"/>
    </location>
</feature>
<keyword evidence="4" id="KW-1185">Reference proteome</keyword>
<dbReference type="InterPro" id="IPR045340">
    <property type="entry name" value="DUF6533"/>
</dbReference>
<feature type="region of interest" description="Disordered" evidence="1">
    <location>
        <begin position="76"/>
        <end position="100"/>
    </location>
</feature>
<evidence type="ECO:0000313" key="4">
    <source>
        <dbReference type="Proteomes" id="UP001221142"/>
    </source>
</evidence>
<gene>
    <name evidence="3" type="ORF">FB45DRAFT_921113</name>
</gene>
<comment type="caution">
    <text evidence="3">The sequence shown here is derived from an EMBL/GenBank/DDBJ whole genome shotgun (WGS) entry which is preliminary data.</text>
</comment>
<protein>
    <recommendedName>
        <fullName evidence="2">DUF6533 domain-containing protein</fullName>
    </recommendedName>
</protein>
<feature type="region of interest" description="Disordered" evidence="1">
    <location>
        <begin position="118"/>
        <end position="150"/>
    </location>
</feature>
<dbReference type="AlphaFoldDB" id="A0AAD7BQR5"/>
<sequence length="167" mass="18441">MSESVIWANRALVSAAAIYFYDYLLTLPSEIELYRDSGRDARLPASFAALRYFPALYVDSLTAILTTRFMLELAEKRRGRGRDRRPSRSGPRIYDPTSNSFAIDKEVASVLPTTSRTLVDKNTADPRLGSESPKKGEAEDGVSSLQTSSTRSLGWNRLGSCLGARAL</sequence>
<evidence type="ECO:0000313" key="3">
    <source>
        <dbReference type="EMBL" id="KAJ7627347.1"/>
    </source>
</evidence>
<evidence type="ECO:0000259" key="2">
    <source>
        <dbReference type="Pfam" id="PF20151"/>
    </source>
</evidence>
<accession>A0AAD7BQR5</accession>
<reference evidence="3" key="1">
    <citation type="submission" date="2023-03" db="EMBL/GenBank/DDBJ databases">
        <title>Massive genome expansion in bonnet fungi (Mycena s.s.) driven by repeated elements and novel gene families across ecological guilds.</title>
        <authorList>
            <consortium name="Lawrence Berkeley National Laboratory"/>
            <person name="Harder C.B."/>
            <person name="Miyauchi S."/>
            <person name="Viragh M."/>
            <person name="Kuo A."/>
            <person name="Thoen E."/>
            <person name="Andreopoulos B."/>
            <person name="Lu D."/>
            <person name="Skrede I."/>
            <person name="Drula E."/>
            <person name="Henrissat B."/>
            <person name="Morin E."/>
            <person name="Kohler A."/>
            <person name="Barry K."/>
            <person name="LaButti K."/>
            <person name="Morin E."/>
            <person name="Salamov A."/>
            <person name="Lipzen A."/>
            <person name="Mereny Z."/>
            <person name="Hegedus B."/>
            <person name="Baldrian P."/>
            <person name="Stursova M."/>
            <person name="Weitz H."/>
            <person name="Taylor A."/>
            <person name="Grigoriev I.V."/>
            <person name="Nagy L.G."/>
            <person name="Martin F."/>
            <person name="Kauserud H."/>
        </authorList>
    </citation>
    <scope>NUCLEOTIDE SEQUENCE</scope>
    <source>
        <strain evidence="3">9284</strain>
    </source>
</reference>
<dbReference type="Proteomes" id="UP001221142">
    <property type="component" value="Unassembled WGS sequence"/>
</dbReference>
<dbReference type="Pfam" id="PF20151">
    <property type="entry name" value="DUF6533"/>
    <property type="match status" value="1"/>
</dbReference>
<feature type="domain" description="DUF6533" evidence="2">
    <location>
        <begin position="12"/>
        <end position="54"/>
    </location>
</feature>
<proteinExistence type="predicted"/>
<name>A0AAD7BQR5_9AGAR</name>
<dbReference type="EMBL" id="JARKIF010000011">
    <property type="protein sequence ID" value="KAJ7627347.1"/>
    <property type="molecule type" value="Genomic_DNA"/>
</dbReference>
<evidence type="ECO:0000256" key="1">
    <source>
        <dbReference type="SAM" id="MobiDB-lite"/>
    </source>
</evidence>
<organism evidence="3 4">
    <name type="scientific">Roridomyces roridus</name>
    <dbReference type="NCBI Taxonomy" id="1738132"/>
    <lineage>
        <taxon>Eukaryota</taxon>
        <taxon>Fungi</taxon>
        <taxon>Dikarya</taxon>
        <taxon>Basidiomycota</taxon>
        <taxon>Agaricomycotina</taxon>
        <taxon>Agaricomycetes</taxon>
        <taxon>Agaricomycetidae</taxon>
        <taxon>Agaricales</taxon>
        <taxon>Marasmiineae</taxon>
        <taxon>Mycenaceae</taxon>
        <taxon>Roridomyces</taxon>
    </lineage>
</organism>